<dbReference type="AlphaFoldDB" id="A0A1X7RQH9"/>
<evidence type="ECO:0000256" key="1">
    <source>
        <dbReference type="SAM" id="MobiDB-lite"/>
    </source>
</evidence>
<reference evidence="2 3" key="1">
    <citation type="submission" date="2016-06" db="EMBL/GenBank/DDBJ databases">
        <authorList>
            <person name="Kjaerup R.B."/>
            <person name="Dalgaard T.S."/>
            <person name="Juul-Madsen H.R."/>
        </authorList>
    </citation>
    <scope>NUCLEOTIDE SEQUENCE [LARGE SCALE GENOMIC DNA]</scope>
</reference>
<sequence>MATTTTTTRQPDWMARSAKRRHLELGMLQQSSETSIDNQTPRAHSTSNSTTSDHFPHPSSPASSSVYSTAGSSMSITFTDERHEKLQALQKQYALNAAQVQANETRLREIRIEDDRMSERLQTKLSAVTEVNKQLNALRTLLGRLDAVMQAWRLTGFALRDTPRRFVFLAFDFGDSSRCWRLTAFGVCHLHPSFFLTLHIPPNS</sequence>
<organism evidence="2 3">
    <name type="scientific">Zymoseptoria tritici (strain ST99CH_3D7)</name>
    <dbReference type="NCBI Taxonomy" id="1276538"/>
    <lineage>
        <taxon>Eukaryota</taxon>
        <taxon>Fungi</taxon>
        <taxon>Dikarya</taxon>
        <taxon>Ascomycota</taxon>
        <taxon>Pezizomycotina</taxon>
        <taxon>Dothideomycetes</taxon>
        <taxon>Dothideomycetidae</taxon>
        <taxon>Mycosphaerellales</taxon>
        <taxon>Mycosphaerellaceae</taxon>
        <taxon>Zymoseptoria</taxon>
    </lineage>
</organism>
<name>A0A1X7RQH9_ZYMT9</name>
<feature type="compositionally biased region" description="Polar residues" evidence="1">
    <location>
        <begin position="30"/>
        <end position="53"/>
    </location>
</feature>
<dbReference type="EMBL" id="LT853694">
    <property type="protein sequence ID" value="SMQ49237.1"/>
    <property type="molecule type" value="Genomic_DNA"/>
</dbReference>
<proteinExistence type="predicted"/>
<evidence type="ECO:0000313" key="3">
    <source>
        <dbReference type="Proteomes" id="UP000215127"/>
    </source>
</evidence>
<dbReference type="Proteomes" id="UP000215127">
    <property type="component" value="Chromosome 3"/>
</dbReference>
<keyword evidence="3" id="KW-1185">Reference proteome</keyword>
<gene>
    <name evidence="2" type="ORF">ZT3D7_G4388</name>
</gene>
<accession>A0A1X7RQH9</accession>
<feature type="region of interest" description="Disordered" evidence="1">
    <location>
        <begin position="30"/>
        <end position="68"/>
    </location>
</feature>
<evidence type="ECO:0000313" key="2">
    <source>
        <dbReference type="EMBL" id="SMQ49237.1"/>
    </source>
</evidence>
<protein>
    <submittedName>
        <fullName evidence="2">Uncharacterized protein</fullName>
    </submittedName>
</protein>